<keyword evidence="2" id="KW-1133">Transmembrane helix</keyword>
<comment type="caution">
    <text evidence="3">The sequence shown here is derived from an EMBL/GenBank/DDBJ whole genome shotgun (WGS) entry which is preliminary data.</text>
</comment>
<protein>
    <submittedName>
        <fullName evidence="3">Uncharacterized protein</fullName>
    </submittedName>
</protein>
<dbReference type="EMBL" id="MWPV01000007">
    <property type="protein sequence ID" value="OUL56271.1"/>
    <property type="molecule type" value="Genomic_DNA"/>
</dbReference>
<reference evidence="3 4" key="1">
    <citation type="submission" date="2017-02" db="EMBL/GenBank/DDBJ databases">
        <title>Pseudoalteromonas ulvae TC14 Genome.</title>
        <authorList>
            <person name="Molmeret M."/>
        </authorList>
    </citation>
    <scope>NUCLEOTIDE SEQUENCE [LARGE SCALE GENOMIC DNA]</scope>
    <source>
        <strain evidence="3">TC14</strain>
    </source>
</reference>
<dbReference type="RefSeq" id="WP_086745783.1">
    <property type="nucleotide sequence ID" value="NZ_MWPV01000007.1"/>
</dbReference>
<evidence type="ECO:0000256" key="1">
    <source>
        <dbReference type="SAM" id="MobiDB-lite"/>
    </source>
</evidence>
<keyword evidence="2" id="KW-0812">Transmembrane</keyword>
<gene>
    <name evidence="3" type="ORF">B1199_19360</name>
</gene>
<feature type="transmembrane region" description="Helical" evidence="2">
    <location>
        <begin position="32"/>
        <end position="53"/>
    </location>
</feature>
<keyword evidence="4" id="KW-1185">Reference proteome</keyword>
<accession>A0A2C9ZZS6</accession>
<organism evidence="3 4">
    <name type="scientific">Pseudoalteromonas ulvae</name>
    <dbReference type="NCBI Taxonomy" id="107327"/>
    <lineage>
        <taxon>Bacteria</taxon>
        <taxon>Pseudomonadati</taxon>
        <taxon>Pseudomonadota</taxon>
        <taxon>Gammaproteobacteria</taxon>
        <taxon>Alteromonadales</taxon>
        <taxon>Pseudoalteromonadaceae</taxon>
        <taxon>Pseudoalteromonas</taxon>
    </lineage>
</organism>
<feature type="region of interest" description="Disordered" evidence="1">
    <location>
        <begin position="1"/>
        <end position="22"/>
    </location>
</feature>
<evidence type="ECO:0000313" key="4">
    <source>
        <dbReference type="Proteomes" id="UP000194841"/>
    </source>
</evidence>
<sequence>MDNQHLPIDAVSPNNDIDRNTNKQPWFTNERLNLLLAICAIVISAASFYATFIQASAAERQVKAATWPWLEVSTGNFNDEEKREEISFELKNSGAGPALIKYVHFKYQDQSYSDINQLLDACCFDTHTYYQRLKELQNKSPNIDFFKEFGWIMTSSTHNRLLASGENISMLTFSKTAHNKTLWDKLNTARFNTSTELCYCSVLEQCYLSDGRGEVKEVAQCPVIQKNTTQPQVPKPKATTSVAS</sequence>
<dbReference type="Proteomes" id="UP000194841">
    <property type="component" value="Unassembled WGS sequence"/>
</dbReference>
<evidence type="ECO:0000313" key="3">
    <source>
        <dbReference type="EMBL" id="OUL56271.1"/>
    </source>
</evidence>
<dbReference type="OrthoDB" id="1492993at2"/>
<proteinExistence type="predicted"/>
<dbReference type="AlphaFoldDB" id="A0A2C9ZZS6"/>
<name>A0A2C9ZZS6_PSEDV</name>
<evidence type="ECO:0000256" key="2">
    <source>
        <dbReference type="SAM" id="Phobius"/>
    </source>
</evidence>
<keyword evidence="2" id="KW-0472">Membrane</keyword>